<dbReference type="Gene3D" id="1.20.1250.20">
    <property type="entry name" value="MFS general substrate transporter like domains"/>
    <property type="match status" value="2"/>
</dbReference>
<feature type="transmembrane region" description="Helical" evidence="6">
    <location>
        <begin position="235"/>
        <end position="254"/>
    </location>
</feature>
<feature type="transmembrane region" description="Helical" evidence="6">
    <location>
        <begin position="266"/>
        <end position="283"/>
    </location>
</feature>
<sequence length="397" mass="40278">MPLAVYVLGLSVFCIGTSEFMVSGLLPELASDLAVSIPDAGLLISGYALGVVVGGPVLTLATLRVPRKTALAGLLGLFIVGQTIGALASGYAVLMTGRVVAALAQGAFFGVGSVVAVELAGPRRRGRALAIMFSGLTVATVLGVPAGTVLGQYGGWRTSFWVVDALAVLALLGVLFLVPRLPPPRHVGVRAEFGAFRRPRVWVALATSMLTQAAVFCCFSYLAPLVTDVSGFPQGAVSPLLMLFGVGCFAGNLIGGRFADRHLQATLYAGTTAMAVVLALLSVLAHDKWATAVAVAAFGVAAFSINPALQAQVMREAGGAPTLATTTNTSAFNVGNTLGPWLGGLAISAGLGFTAPAWLGAVLAVAGLGAALVAGALRRGESVESDKSDEMSTAIRG</sequence>
<comment type="subcellular location">
    <subcellularLocation>
        <location evidence="1">Cell membrane</location>
        <topology evidence="1">Multi-pass membrane protein</topology>
    </subcellularLocation>
</comment>
<feature type="domain" description="Major facilitator superfamily (MFS) profile" evidence="7">
    <location>
        <begin position="4"/>
        <end position="379"/>
    </location>
</feature>
<gene>
    <name evidence="8" type="ORF">FHX81_7801</name>
</gene>
<organism evidence="8 9">
    <name type="scientific">Saccharothrix saharensis</name>
    <dbReference type="NCBI Taxonomy" id="571190"/>
    <lineage>
        <taxon>Bacteria</taxon>
        <taxon>Bacillati</taxon>
        <taxon>Actinomycetota</taxon>
        <taxon>Actinomycetes</taxon>
        <taxon>Pseudonocardiales</taxon>
        <taxon>Pseudonocardiaceae</taxon>
        <taxon>Saccharothrix</taxon>
    </lineage>
</organism>
<keyword evidence="3 6" id="KW-0812">Transmembrane</keyword>
<feature type="transmembrane region" description="Helical" evidence="6">
    <location>
        <begin position="159"/>
        <end position="181"/>
    </location>
</feature>
<feature type="transmembrane region" description="Helical" evidence="6">
    <location>
        <begin position="357"/>
        <end position="377"/>
    </location>
</feature>
<dbReference type="InterPro" id="IPR036259">
    <property type="entry name" value="MFS_trans_sf"/>
</dbReference>
<keyword evidence="9" id="KW-1185">Reference proteome</keyword>
<dbReference type="EMBL" id="VFPP01000001">
    <property type="protein sequence ID" value="TQM85322.1"/>
    <property type="molecule type" value="Genomic_DNA"/>
</dbReference>
<dbReference type="RefSeq" id="WP_141983375.1">
    <property type="nucleotide sequence ID" value="NZ_VFPP01000001.1"/>
</dbReference>
<evidence type="ECO:0000313" key="9">
    <source>
        <dbReference type="Proteomes" id="UP000316628"/>
    </source>
</evidence>
<protein>
    <submittedName>
        <fullName evidence="8">DHA1 family inner membrane transport protein</fullName>
    </submittedName>
</protein>
<dbReference type="Pfam" id="PF07690">
    <property type="entry name" value="MFS_1"/>
    <property type="match status" value="1"/>
</dbReference>
<evidence type="ECO:0000256" key="3">
    <source>
        <dbReference type="ARBA" id="ARBA00022692"/>
    </source>
</evidence>
<dbReference type="InterPro" id="IPR020846">
    <property type="entry name" value="MFS_dom"/>
</dbReference>
<feature type="transmembrane region" description="Helical" evidence="6">
    <location>
        <begin position="70"/>
        <end position="93"/>
    </location>
</feature>
<evidence type="ECO:0000256" key="2">
    <source>
        <dbReference type="ARBA" id="ARBA00022475"/>
    </source>
</evidence>
<dbReference type="InterPro" id="IPR011701">
    <property type="entry name" value="MFS"/>
</dbReference>
<feature type="transmembrane region" description="Helical" evidence="6">
    <location>
        <begin position="289"/>
        <end position="309"/>
    </location>
</feature>
<dbReference type="PANTHER" id="PTHR43124">
    <property type="entry name" value="PURINE EFFLUX PUMP PBUE"/>
    <property type="match status" value="1"/>
</dbReference>
<accession>A0A543JR54</accession>
<feature type="transmembrane region" description="Helical" evidence="6">
    <location>
        <begin position="42"/>
        <end position="63"/>
    </location>
</feature>
<keyword evidence="2" id="KW-1003">Cell membrane</keyword>
<evidence type="ECO:0000256" key="1">
    <source>
        <dbReference type="ARBA" id="ARBA00004651"/>
    </source>
</evidence>
<dbReference type="AlphaFoldDB" id="A0A543JR54"/>
<dbReference type="PANTHER" id="PTHR43124:SF3">
    <property type="entry name" value="CHLORAMPHENICOL EFFLUX PUMP RV0191"/>
    <property type="match status" value="1"/>
</dbReference>
<dbReference type="SUPFAM" id="SSF103473">
    <property type="entry name" value="MFS general substrate transporter"/>
    <property type="match status" value="1"/>
</dbReference>
<proteinExistence type="predicted"/>
<feature type="transmembrane region" description="Helical" evidence="6">
    <location>
        <begin position="129"/>
        <end position="153"/>
    </location>
</feature>
<comment type="caution">
    <text evidence="8">The sequence shown here is derived from an EMBL/GenBank/DDBJ whole genome shotgun (WGS) entry which is preliminary data.</text>
</comment>
<keyword evidence="5 6" id="KW-0472">Membrane</keyword>
<reference evidence="8 9" key="1">
    <citation type="submission" date="2019-06" db="EMBL/GenBank/DDBJ databases">
        <title>Sequencing the genomes of 1000 actinobacteria strains.</title>
        <authorList>
            <person name="Klenk H.-P."/>
        </authorList>
    </citation>
    <scope>NUCLEOTIDE SEQUENCE [LARGE SCALE GENOMIC DNA]</scope>
    <source>
        <strain evidence="8 9">DSM 45456</strain>
    </source>
</reference>
<evidence type="ECO:0000256" key="4">
    <source>
        <dbReference type="ARBA" id="ARBA00022989"/>
    </source>
</evidence>
<evidence type="ECO:0000256" key="6">
    <source>
        <dbReference type="SAM" id="Phobius"/>
    </source>
</evidence>
<evidence type="ECO:0000313" key="8">
    <source>
        <dbReference type="EMBL" id="TQM85322.1"/>
    </source>
</evidence>
<name>A0A543JR54_9PSEU</name>
<dbReference type="GO" id="GO:0022857">
    <property type="term" value="F:transmembrane transporter activity"/>
    <property type="evidence" value="ECO:0007669"/>
    <property type="project" value="InterPro"/>
</dbReference>
<feature type="transmembrane region" description="Helical" evidence="6">
    <location>
        <begin position="330"/>
        <end position="351"/>
    </location>
</feature>
<evidence type="ECO:0000259" key="7">
    <source>
        <dbReference type="PROSITE" id="PS50850"/>
    </source>
</evidence>
<feature type="transmembrane region" description="Helical" evidence="6">
    <location>
        <begin position="201"/>
        <end position="223"/>
    </location>
</feature>
<dbReference type="GO" id="GO:0005886">
    <property type="term" value="C:plasma membrane"/>
    <property type="evidence" value="ECO:0007669"/>
    <property type="project" value="UniProtKB-SubCell"/>
</dbReference>
<dbReference type="OrthoDB" id="9814237at2"/>
<dbReference type="NCBIfam" id="NF033135">
    <property type="entry name" value="cmx_cmrA"/>
    <property type="match status" value="1"/>
</dbReference>
<evidence type="ECO:0000256" key="5">
    <source>
        <dbReference type="ARBA" id="ARBA00023136"/>
    </source>
</evidence>
<feature type="transmembrane region" description="Helical" evidence="6">
    <location>
        <begin position="99"/>
        <end position="117"/>
    </location>
</feature>
<dbReference type="CDD" id="cd17324">
    <property type="entry name" value="MFS_NepI_like"/>
    <property type="match status" value="1"/>
</dbReference>
<dbReference type="PROSITE" id="PS50850">
    <property type="entry name" value="MFS"/>
    <property type="match status" value="1"/>
</dbReference>
<keyword evidence="4 6" id="KW-1133">Transmembrane helix</keyword>
<dbReference type="Proteomes" id="UP000316628">
    <property type="component" value="Unassembled WGS sequence"/>
</dbReference>
<dbReference type="InterPro" id="IPR050189">
    <property type="entry name" value="MFS_Efflux_Transporters"/>
</dbReference>